<comment type="subunit">
    <text evidence="13">Interacts with PEX5, probably required to target it into peroxisomes.</text>
</comment>
<evidence type="ECO:0000256" key="13">
    <source>
        <dbReference type="ARBA" id="ARBA00038622"/>
    </source>
</evidence>
<dbReference type="PANTHER" id="PTHR24317:SF7">
    <property type="entry name" value="PEROXISOMAL TRANS-2-ENOYL-COA REDUCTASE"/>
    <property type="match status" value="1"/>
</dbReference>
<dbReference type="Pfam" id="PF13561">
    <property type="entry name" value="adh_short_C2"/>
    <property type="match status" value="1"/>
</dbReference>
<comment type="catalytic activity">
    <reaction evidence="18">
        <text>(2E)-hexenoyl-CoA + NADPH + H(+) = hexanoyl-CoA + NADP(+)</text>
        <dbReference type="Rhea" id="RHEA:44956"/>
        <dbReference type="ChEBI" id="CHEBI:15378"/>
        <dbReference type="ChEBI" id="CHEBI:57783"/>
        <dbReference type="ChEBI" id="CHEBI:58349"/>
        <dbReference type="ChEBI" id="CHEBI:62077"/>
        <dbReference type="ChEBI" id="CHEBI:62620"/>
    </reaction>
    <physiologicalReaction direction="left-to-right" evidence="18">
        <dbReference type="Rhea" id="RHEA:44957"/>
    </physiologicalReaction>
</comment>
<comment type="similarity">
    <text evidence="3">Belongs to the short-chain dehydrogenases/reductases (SDR) family.</text>
</comment>
<sequence length="286" mass="30009">MNGLPPALAAGLAMLPDGTFAGKTVMVTGGGTGLGLAMGREFARLGGRIAIASRSEEHRAKGVAAIRAEGGIAEGIALDVRDADQVALAFDTVEERLGPVEVLINNAAGNFPVRAEKLSPNGWRAVVDIVLTGTFLCSKAFAARRVARGESGAILNILATYVDGGAPGHAHSAAAKAGVRNLTESLAIEWAPDGIRVNALAPGLFPHDDHAPAMRSRRPDGYEAEKTRIPAGRVGKTQELGWAATYLCSPYAAFVTGHMFVIDGGDRLNRSIRNPEFEPIRDQLPD</sequence>
<comment type="catalytic activity">
    <reaction evidence="21">
        <text>(2E)-octenoyl-CoA + NADPH + H(+) = octanoyl-CoA + NADP(+)</text>
        <dbReference type="Rhea" id="RHEA:44952"/>
        <dbReference type="ChEBI" id="CHEBI:15378"/>
        <dbReference type="ChEBI" id="CHEBI:57386"/>
        <dbReference type="ChEBI" id="CHEBI:57783"/>
        <dbReference type="ChEBI" id="CHEBI:58349"/>
        <dbReference type="ChEBI" id="CHEBI:62242"/>
    </reaction>
    <physiologicalReaction direction="left-to-right" evidence="21">
        <dbReference type="Rhea" id="RHEA:44953"/>
    </physiologicalReaction>
</comment>
<keyword evidence="4" id="KW-0444">Lipid biosynthesis</keyword>
<keyword evidence="8" id="KW-0560">Oxidoreductase</keyword>
<dbReference type="STRING" id="657014.SAMN04488092_10314"/>
<dbReference type="EMBL" id="FOEP01000003">
    <property type="protein sequence ID" value="SEP92905.1"/>
    <property type="molecule type" value="Genomic_DNA"/>
</dbReference>
<accession>A0A1H9BVA5</accession>
<evidence type="ECO:0000256" key="18">
    <source>
        <dbReference type="ARBA" id="ARBA00049108"/>
    </source>
</evidence>
<evidence type="ECO:0000256" key="17">
    <source>
        <dbReference type="ARBA" id="ARBA00048686"/>
    </source>
</evidence>
<keyword evidence="23" id="KW-1185">Reference proteome</keyword>
<comment type="catalytic activity">
    <reaction evidence="19">
        <text>a (2E)-enoyl-CoA + NADPH + H(+) = a 2,3-saturated acyl-CoA + NADP(+)</text>
        <dbReference type="Rhea" id="RHEA:33763"/>
        <dbReference type="ChEBI" id="CHEBI:15378"/>
        <dbReference type="ChEBI" id="CHEBI:57783"/>
        <dbReference type="ChEBI" id="CHEBI:58349"/>
        <dbReference type="ChEBI" id="CHEBI:58856"/>
        <dbReference type="ChEBI" id="CHEBI:65111"/>
        <dbReference type="EC" id="1.3.1.38"/>
    </reaction>
    <physiologicalReaction direction="left-to-right" evidence="19">
        <dbReference type="Rhea" id="RHEA:33764"/>
    </physiologicalReaction>
</comment>
<comment type="catalytic activity">
    <reaction evidence="17">
        <text>(2E)-tetradecenoyl-CoA + NADPH + H(+) = tetradecanoyl-CoA + NADP(+)</text>
        <dbReference type="Rhea" id="RHEA:44968"/>
        <dbReference type="ChEBI" id="CHEBI:15378"/>
        <dbReference type="ChEBI" id="CHEBI:57385"/>
        <dbReference type="ChEBI" id="CHEBI:57783"/>
        <dbReference type="ChEBI" id="CHEBI:58349"/>
        <dbReference type="ChEBI" id="CHEBI:61405"/>
    </reaction>
    <physiologicalReaction direction="left-to-right" evidence="17">
        <dbReference type="Rhea" id="RHEA:44969"/>
    </physiologicalReaction>
</comment>
<keyword evidence="9" id="KW-0443">Lipid metabolism</keyword>
<evidence type="ECO:0000256" key="7">
    <source>
        <dbReference type="ARBA" id="ARBA00022857"/>
    </source>
</evidence>
<evidence type="ECO:0000256" key="14">
    <source>
        <dbReference type="ARBA" id="ARBA00038849"/>
    </source>
</evidence>
<evidence type="ECO:0000256" key="20">
    <source>
        <dbReference type="ARBA" id="ARBA00049386"/>
    </source>
</evidence>
<evidence type="ECO:0000256" key="6">
    <source>
        <dbReference type="ARBA" id="ARBA00022832"/>
    </source>
</evidence>
<dbReference type="PANTHER" id="PTHR24317">
    <property type="entry name" value="PEROXISOMAL TRANS-2-ENOYL-COA REDUCTASE"/>
    <property type="match status" value="1"/>
</dbReference>
<evidence type="ECO:0000256" key="4">
    <source>
        <dbReference type="ARBA" id="ARBA00022516"/>
    </source>
</evidence>
<evidence type="ECO:0000256" key="8">
    <source>
        <dbReference type="ARBA" id="ARBA00023002"/>
    </source>
</evidence>
<evidence type="ECO:0000256" key="9">
    <source>
        <dbReference type="ARBA" id="ARBA00023098"/>
    </source>
</evidence>
<dbReference type="GO" id="GO:0006633">
    <property type="term" value="P:fatty acid biosynthetic process"/>
    <property type="evidence" value="ECO:0007669"/>
    <property type="project" value="UniProtKB-KW"/>
</dbReference>
<dbReference type="Proteomes" id="UP000198634">
    <property type="component" value="Unassembled WGS sequence"/>
</dbReference>
<keyword evidence="5" id="KW-0597">Phosphoprotein</keyword>
<evidence type="ECO:0000256" key="16">
    <source>
        <dbReference type="ARBA" id="ARBA00047570"/>
    </source>
</evidence>
<keyword evidence="7" id="KW-0521">NADP</keyword>
<proteinExistence type="inferred from homology"/>
<evidence type="ECO:0000256" key="1">
    <source>
        <dbReference type="ARBA" id="ARBA00004275"/>
    </source>
</evidence>
<dbReference type="Gene3D" id="3.40.50.720">
    <property type="entry name" value="NAD(P)-binding Rossmann-like Domain"/>
    <property type="match status" value="1"/>
</dbReference>
<evidence type="ECO:0000256" key="11">
    <source>
        <dbReference type="ARBA" id="ARBA00023160"/>
    </source>
</evidence>
<dbReference type="EC" id="1.3.1.38" evidence="14"/>
<evidence type="ECO:0000256" key="2">
    <source>
        <dbReference type="ARBA" id="ARBA00005189"/>
    </source>
</evidence>
<evidence type="ECO:0000313" key="23">
    <source>
        <dbReference type="Proteomes" id="UP000198634"/>
    </source>
</evidence>
<evidence type="ECO:0000256" key="3">
    <source>
        <dbReference type="ARBA" id="ARBA00006484"/>
    </source>
</evidence>
<evidence type="ECO:0000313" key="22">
    <source>
        <dbReference type="EMBL" id="SEP92905.1"/>
    </source>
</evidence>
<protein>
    <recommendedName>
        <fullName evidence="15">Peroxisomal trans-2-enoyl-CoA reductase</fullName>
        <ecNumber evidence="14">1.3.1.38</ecNumber>
    </recommendedName>
</protein>
<comment type="function">
    <text evidence="12">Participates in chain elongation of fatty acids. Catalyzes the reduction of trans-2-enoyl-CoAs of varying chain lengths from 6:1 to 16:1, having maximum activity with 10:1 CoA. Has no 2,4-dienoyl-CoA reductase activity.</text>
</comment>
<keyword evidence="11" id="KW-0275">Fatty acid biosynthesis</keyword>
<evidence type="ECO:0000256" key="21">
    <source>
        <dbReference type="ARBA" id="ARBA00049559"/>
    </source>
</evidence>
<dbReference type="PRINTS" id="PR00081">
    <property type="entry name" value="GDHRDH"/>
</dbReference>
<dbReference type="InterPro" id="IPR036291">
    <property type="entry name" value="NAD(P)-bd_dom_sf"/>
</dbReference>
<evidence type="ECO:0000256" key="12">
    <source>
        <dbReference type="ARBA" id="ARBA00037124"/>
    </source>
</evidence>
<comment type="pathway">
    <text evidence="2">Lipid metabolism.</text>
</comment>
<organism evidence="22 23">
    <name type="scientific">Thalassovita taeanensis</name>
    <dbReference type="NCBI Taxonomy" id="657014"/>
    <lineage>
        <taxon>Bacteria</taxon>
        <taxon>Pseudomonadati</taxon>
        <taxon>Pseudomonadota</taxon>
        <taxon>Alphaproteobacteria</taxon>
        <taxon>Rhodobacterales</taxon>
        <taxon>Roseobacteraceae</taxon>
        <taxon>Thalassovita</taxon>
    </lineage>
</organism>
<dbReference type="GO" id="GO:0019166">
    <property type="term" value="F:trans-2-enoyl-CoA reductase (NADPH) activity"/>
    <property type="evidence" value="ECO:0007669"/>
    <property type="project" value="UniProtKB-EC"/>
</dbReference>
<evidence type="ECO:0000256" key="5">
    <source>
        <dbReference type="ARBA" id="ARBA00022553"/>
    </source>
</evidence>
<comment type="subcellular location">
    <subcellularLocation>
        <location evidence="1">Peroxisome</location>
    </subcellularLocation>
</comment>
<keyword evidence="6" id="KW-0276">Fatty acid metabolism</keyword>
<gene>
    <name evidence="22" type="ORF">SAMN04488092_10314</name>
</gene>
<reference evidence="22 23" key="1">
    <citation type="submission" date="2016-10" db="EMBL/GenBank/DDBJ databases">
        <authorList>
            <person name="de Groot N.N."/>
        </authorList>
    </citation>
    <scope>NUCLEOTIDE SEQUENCE [LARGE SCALE GENOMIC DNA]</scope>
    <source>
        <strain evidence="22 23">DSM 22007</strain>
    </source>
</reference>
<dbReference type="AlphaFoldDB" id="A0A1H9BVA5"/>
<dbReference type="FunFam" id="3.40.50.720:FF:000084">
    <property type="entry name" value="Short-chain dehydrogenase reductase"/>
    <property type="match status" value="1"/>
</dbReference>
<evidence type="ECO:0000256" key="15">
    <source>
        <dbReference type="ARBA" id="ARBA00041063"/>
    </source>
</evidence>
<dbReference type="InterPro" id="IPR002347">
    <property type="entry name" value="SDR_fam"/>
</dbReference>
<dbReference type="SUPFAM" id="SSF51735">
    <property type="entry name" value="NAD(P)-binding Rossmann-fold domains"/>
    <property type="match status" value="1"/>
</dbReference>
<dbReference type="RefSeq" id="WP_217650045.1">
    <property type="nucleotide sequence ID" value="NZ_FOEP01000003.1"/>
</dbReference>
<comment type="catalytic activity">
    <reaction evidence="16">
        <text>(2E)-dodecenoyl-CoA + NADPH + H(+) = dodecanoyl-CoA + NADP(+)</text>
        <dbReference type="Rhea" id="RHEA:44964"/>
        <dbReference type="ChEBI" id="CHEBI:15378"/>
        <dbReference type="ChEBI" id="CHEBI:57330"/>
        <dbReference type="ChEBI" id="CHEBI:57375"/>
        <dbReference type="ChEBI" id="CHEBI:57783"/>
        <dbReference type="ChEBI" id="CHEBI:58349"/>
    </reaction>
    <physiologicalReaction direction="left-to-right" evidence="16">
        <dbReference type="Rhea" id="RHEA:44965"/>
    </physiologicalReaction>
</comment>
<evidence type="ECO:0000256" key="19">
    <source>
        <dbReference type="ARBA" id="ARBA00049251"/>
    </source>
</evidence>
<comment type="catalytic activity">
    <reaction evidence="20">
        <text>(2E)-decenoyl-CoA + NADPH + H(+) = decanoyl-CoA + NADP(+)</text>
        <dbReference type="Rhea" id="RHEA:44960"/>
        <dbReference type="ChEBI" id="CHEBI:15378"/>
        <dbReference type="ChEBI" id="CHEBI:57783"/>
        <dbReference type="ChEBI" id="CHEBI:58349"/>
        <dbReference type="ChEBI" id="CHEBI:61406"/>
        <dbReference type="ChEBI" id="CHEBI:61430"/>
    </reaction>
    <physiologicalReaction direction="left-to-right" evidence="20">
        <dbReference type="Rhea" id="RHEA:44961"/>
    </physiologicalReaction>
</comment>
<dbReference type="PRINTS" id="PR00080">
    <property type="entry name" value="SDRFAMILY"/>
</dbReference>
<evidence type="ECO:0000256" key="10">
    <source>
        <dbReference type="ARBA" id="ARBA00023140"/>
    </source>
</evidence>
<name>A0A1H9BVA5_9RHOB</name>
<keyword evidence="10" id="KW-0576">Peroxisome</keyword>
<dbReference type="InterPro" id="IPR052388">
    <property type="entry name" value="Peroxisomal_t2-enoyl-CoA_red"/>
</dbReference>